<dbReference type="EMBL" id="UYRR01000754">
    <property type="protein sequence ID" value="VDK18188.1"/>
    <property type="molecule type" value="Genomic_DNA"/>
</dbReference>
<evidence type="ECO:0000313" key="3">
    <source>
        <dbReference type="EMBL" id="VDK18188.1"/>
    </source>
</evidence>
<reference evidence="5" key="1">
    <citation type="submission" date="2017-02" db="UniProtKB">
        <authorList>
            <consortium name="WormBaseParasite"/>
        </authorList>
    </citation>
    <scope>IDENTIFICATION</scope>
</reference>
<dbReference type="Proteomes" id="UP000267096">
    <property type="component" value="Unassembled WGS sequence"/>
</dbReference>
<dbReference type="OrthoDB" id="436496at2759"/>
<protein>
    <submittedName>
        <fullName evidence="5">GLOBIN domain-containing protein</fullName>
    </submittedName>
</protein>
<comment type="similarity">
    <text evidence="1">Belongs to the globin family.</text>
</comment>
<dbReference type="CDD" id="cd01040">
    <property type="entry name" value="Mb-like"/>
    <property type="match status" value="1"/>
</dbReference>
<dbReference type="InterPro" id="IPR044399">
    <property type="entry name" value="Mb-like_M"/>
</dbReference>
<sequence length="191" mass="22465">ANLHSRLGILSKFGLPYANLINRLVNRKCFQKRTWSDDFEFLYELGTNIYAYIFETHPKSKELFPFLLKYGDRWRESREFRSQALKFVQVLSRTVKNLYHMEQLPPMLYAIGERHCIYSHRGFVPEHWDVFLDAIEISLTSHISATPGLDEAQKTQAIEIWRTLSAYVIVHMKRGFLDGLQKVNSNGTMKY</sequence>
<keyword evidence="1" id="KW-0349">Heme</keyword>
<keyword evidence="1" id="KW-0813">Transport</keyword>
<evidence type="ECO:0000259" key="2">
    <source>
        <dbReference type="PROSITE" id="PS01033"/>
    </source>
</evidence>
<feature type="domain" description="Globin" evidence="2">
    <location>
        <begin position="26"/>
        <end position="177"/>
    </location>
</feature>
<dbReference type="AlphaFoldDB" id="A0A0M3J0E9"/>
<dbReference type="SUPFAM" id="SSF46458">
    <property type="entry name" value="Globin-like"/>
    <property type="match status" value="1"/>
</dbReference>
<keyword evidence="4" id="KW-1185">Reference proteome</keyword>
<dbReference type="PANTHER" id="PTHR47768">
    <property type="entry name" value="GLOBIN RELATED-RELATED"/>
    <property type="match status" value="1"/>
</dbReference>
<dbReference type="WBParaSite" id="ASIM_0000098601-mRNA-1">
    <property type="protein sequence ID" value="ASIM_0000098601-mRNA-1"/>
    <property type="gene ID" value="ASIM_0000098601"/>
</dbReference>
<dbReference type="Gene3D" id="1.10.490.10">
    <property type="entry name" value="Globins"/>
    <property type="match status" value="1"/>
</dbReference>
<reference evidence="3 4" key="2">
    <citation type="submission" date="2018-11" db="EMBL/GenBank/DDBJ databases">
        <authorList>
            <consortium name="Pathogen Informatics"/>
        </authorList>
    </citation>
    <scope>NUCLEOTIDE SEQUENCE [LARGE SCALE GENOMIC DNA]</scope>
</reference>
<dbReference type="InterPro" id="IPR053341">
    <property type="entry name" value="Oxidative_stress_globin-like"/>
</dbReference>
<dbReference type="GO" id="GO:0019825">
    <property type="term" value="F:oxygen binding"/>
    <property type="evidence" value="ECO:0007669"/>
    <property type="project" value="InterPro"/>
</dbReference>
<evidence type="ECO:0000313" key="5">
    <source>
        <dbReference type="WBParaSite" id="ASIM_0000098601-mRNA-1"/>
    </source>
</evidence>
<evidence type="ECO:0000256" key="1">
    <source>
        <dbReference type="RuleBase" id="RU000356"/>
    </source>
</evidence>
<keyword evidence="1" id="KW-0408">Iron</keyword>
<dbReference type="PROSITE" id="PS01033">
    <property type="entry name" value="GLOBIN"/>
    <property type="match status" value="1"/>
</dbReference>
<gene>
    <name evidence="3" type="ORF">ASIM_LOCUS882</name>
</gene>
<evidence type="ECO:0000313" key="4">
    <source>
        <dbReference type="Proteomes" id="UP000267096"/>
    </source>
</evidence>
<dbReference type="PANTHER" id="PTHR47768:SF1">
    <property type="entry name" value="GLOBIN FAMILY PROFILE DOMAIN-CONTAINING PROTEIN"/>
    <property type="match status" value="1"/>
</dbReference>
<dbReference type="InterPro" id="IPR000971">
    <property type="entry name" value="Globin"/>
</dbReference>
<dbReference type="GO" id="GO:0005344">
    <property type="term" value="F:oxygen carrier activity"/>
    <property type="evidence" value="ECO:0007669"/>
    <property type="project" value="UniProtKB-KW"/>
</dbReference>
<keyword evidence="1" id="KW-0561">Oxygen transport</keyword>
<dbReference type="GO" id="GO:0020037">
    <property type="term" value="F:heme binding"/>
    <property type="evidence" value="ECO:0007669"/>
    <property type="project" value="InterPro"/>
</dbReference>
<keyword evidence="1" id="KW-0479">Metal-binding</keyword>
<dbReference type="Pfam" id="PF00042">
    <property type="entry name" value="Globin"/>
    <property type="match status" value="1"/>
</dbReference>
<dbReference type="InterPro" id="IPR009050">
    <property type="entry name" value="Globin-like_sf"/>
</dbReference>
<proteinExistence type="inferred from homology"/>
<dbReference type="InterPro" id="IPR012292">
    <property type="entry name" value="Globin/Proto"/>
</dbReference>
<organism evidence="5">
    <name type="scientific">Anisakis simplex</name>
    <name type="common">Herring worm</name>
    <dbReference type="NCBI Taxonomy" id="6269"/>
    <lineage>
        <taxon>Eukaryota</taxon>
        <taxon>Metazoa</taxon>
        <taxon>Ecdysozoa</taxon>
        <taxon>Nematoda</taxon>
        <taxon>Chromadorea</taxon>
        <taxon>Rhabditida</taxon>
        <taxon>Spirurina</taxon>
        <taxon>Ascaridomorpha</taxon>
        <taxon>Ascaridoidea</taxon>
        <taxon>Anisakidae</taxon>
        <taxon>Anisakis</taxon>
        <taxon>Anisakis simplex complex</taxon>
    </lineage>
</organism>
<name>A0A0M3J0E9_ANISI</name>
<accession>A0A0M3J0E9</accession>